<dbReference type="AlphaFoldDB" id="A0AA40DN79"/>
<protein>
    <submittedName>
        <fullName evidence="1">Uncharacterized protein</fullName>
    </submittedName>
</protein>
<organism evidence="1 2">
    <name type="scientific">Lasiosphaeria miniovina</name>
    <dbReference type="NCBI Taxonomy" id="1954250"/>
    <lineage>
        <taxon>Eukaryota</taxon>
        <taxon>Fungi</taxon>
        <taxon>Dikarya</taxon>
        <taxon>Ascomycota</taxon>
        <taxon>Pezizomycotina</taxon>
        <taxon>Sordariomycetes</taxon>
        <taxon>Sordariomycetidae</taxon>
        <taxon>Sordariales</taxon>
        <taxon>Lasiosphaeriaceae</taxon>
        <taxon>Lasiosphaeria</taxon>
    </lineage>
</organism>
<sequence length="111" mass="12106">MGRCITKDLHPFGLPSGTLVTMAEPSVDVSGGAAIHTAAVLHHTTGRMVWNCRAAFVLKGKGSIKEVGTLDLKASHYSYSNTWQKEAVELMEDAYKEVMAEKWPIGDVVIF</sequence>
<evidence type="ECO:0000313" key="2">
    <source>
        <dbReference type="Proteomes" id="UP001172101"/>
    </source>
</evidence>
<keyword evidence="2" id="KW-1185">Reference proteome</keyword>
<comment type="caution">
    <text evidence="1">The sequence shown here is derived from an EMBL/GenBank/DDBJ whole genome shotgun (WGS) entry which is preliminary data.</text>
</comment>
<proteinExistence type="predicted"/>
<dbReference type="EMBL" id="JAUIRO010000006">
    <property type="protein sequence ID" value="KAK0709370.1"/>
    <property type="molecule type" value="Genomic_DNA"/>
</dbReference>
<accession>A0AA40DN79</accession>
<dbReference type="GeneID" id="85318096"/>
<dbReference type="Proteomes" id="UP001172101">
    <property type="component" value="Unassembled WGS sequence"/>
</dbReference>
<evidence type="ECO:0000313" key="1">
    <source>
        <dbReference type="EMBL" id="KAK0709370.1"/>
    </source>
</evidence>
<dbReference type="RefSeq" id="XP_060292674.1">
    <property type="nucleotide sequence ID" value="XM_060434826.1"/>
</dbReference>
<reference evidence="1" key="1">
    <citation type="submission" date="2023-06" db="EMBL/GenBank/DDBJ databases">
        <title>Genome-scale phylogeny and comparative genomics of the fungal order Sordariales.</title>
        <authorList>
            <consortium name="Lawrence Berkeley National Laboratory"/>
            <person name="Hensen N."/>
            <person name="Bonometti L."/>
            <person name="Westerberg I."/>
            <person name="Brannstrom I.O."/>
            <person name="Guillou S."/>
            <person name="Cros-Aarteil S."/>
            <person name="Calhoun S."/>
            <person name="Haridas S."/>
            <person name="Kuo A."/>
            <person name="Mondo S."/>
            <person name="Pangilinan J."/>
            <person name="Riley R."/>
            <person name="LaButti K."/>
            <person name="Andreopoulos B."/>
            <person name="Lipzen A."/>
            <person name="Chen C."/>
            <person name="Yanf M."/>
            <person name="Daum C."/>
            <person name="Ng V."/>
            <person name="Clum A."/>
            <person name="Steindorff A."/>
            <person name="Ohm R."/>
            <person name="Martin F."/>
            <person name="Silar P."/>
            <person name="Natvig D."/>
            <person name="Lalanne C."/>
            <person name="Gautier V."/>
            <person name="Ament-velasquez S.L."/>
            <person name="Kruys A."/>
            <person name="Hutchinson M.I."/>
            <person name="Powell A.J."/>
            <person name="Barry K."/>
            <person name="Miller A.N."/>
            <person name="Grigoriev I.V."/>
            <person name="Debuchy R."/>
            <person name="Gladieux P."/>
            <person name="Thoren M.H."/>
            <person name="Johannesson H."/>
        </authorList>
    </citation>
    <scope>NUCLEOTIDE SEQUENCE</scope>
    <source>
        <strain evidence="1">SMH2392-1A</strain>
    </source>
</reference>
<gene>
    <name evidence="1" type="ORF">B0T26DRAFT_403660</name>
</gene>
<name>A0AA40DN79_9PEZI</name>